<organism evidence="2">
    <name type="scientific">marine sediment metagenome</name>
    <dbReference type="NCBI Taxonomy" id="412755"/>
    <lineage>
        <taxon>unclassified sequences</taxon>
        <taxon>metagenomes</taxon>
        <taxon>ecological metagenomes</taxon>
    </lineage>
</organism>
<feature type="domain" description="Xylose isomerase-like TIM barrel" evidence="1">
    <location>
        <begin position="1"/>
        <end position="133"/>
    </location>
</feature>
<dbReference type="PANTHER" id="PTHR12110:SF41">
    <property type="entry name" value="INOSOSE DEHYDRATASE"/>
    <property type="match status" value="1"/>
</dbReference>
<dbReference type="PANTHER" id="PTHR12110">
    <property type="entry name" value="HYDROXYPYRUVATE ISOMERASE"/>
    <property type="match status" value="1"/>
</dbReference>
<dbReference type="InterPro" id="IPR050312">
    <property type="entry name" value="IolE/XylAMocC-like"/>
</dbReference>
<gene>
    <name evidence="2" type="ORF">S01H1_21764</name>
</gene>
<proteinExistence type="predicted"/>
<reference evidence="2" key="1">
    <citation type="journal article" date="2014" name="Front. Microbiol.">
        <title>High frequency of phylogenetically diverse reductive dehalogenase-homologous genes in deep subseafloor sedimentary metagenomes.</title>
        <authorList>
            <person name="Kawai M."/>
            <person name="Futagami T."/>
            <person name="Toyoda A."/>
            <person name="Takaki Y."/>
            <person name="Nishi S."/>
            <person name="Hori S."/>
            <person name="Arai W."/>
            <person name="Tsubouchi T."/>
            <person name="Morono Y."/>
            <person name="Uchiyama I."/>
            <person name="Ito T."/>
            <person name="Fujiyama A."/>
            <person name="Inagaki F."/>
            <person name="Takami H."/>
        </authorList>
    </citation>
    <scope>NUCLEOTIDE SEQUENCE</scope>
    <source>
        <strain evidence="2">Expedition CK06-06</strain>
    </source>
</reference>
<evidence type="ECO:0000259" key="1">
    <source>
        <dbReference type="Pfam" id="PF01261"/>
    </source>
</evidence>
<protein>
    <recommendedName>
        <fullName evidence="1">Xylose isomerase-like TIM barrel domain-containing protein</fullName>
    </recommendedName>
</protein>
<name>X0UAH3_9ZZZZ</name>
<dbReference type="Pfam" id="PF01261">
    <property type="entry name" value="AP_endonuc_2"/>
    <property type="match status" value="1"/>
</dbReference>
<comment type="caution">
    <text evidence="2">The sequence shown here is derived from an EMBL/GenBank/DDBJ whole genome shotgun (WGS) entry which is preliminary data.</text>
</comment>
<dbReference type="AlphaFoldDB" id="X0UAH3"/>
<dbReference type="InterPro" id="IPR036237">
    <property type="entry name" value="Xyl_isomerase-like_sf"/>
</dbReference>
<dbReference type="SUPFAM" id="SSF51658">
    <property type="entry name" value="Xylose isomerase-like"/>
    <property type="match status" value="1"/>
</dbReference>
<evidence type="ECO:0000313" key="2">
    <source>
        <dbReference type="EMBL" id="GAF97362.1"/>
    </source>
</evidence>
<accession>X0UAH3</accession>
<sequence length="134" mass="14607">MAENYNITLTIEPHGYYTTNAEGLLKIMNLSDSDRLAINFDTGNVTIAGNDPVETLKAIINHVVYVHLKDVTRGMAAEGEEFGVVAGVAIGEGEVDIKGCIDVLKGHGYEGYLSIECSGVDQLKRSIEYMRKLL</sequence>
<dbReference type="Gene3D" id="3.20.20.150">
    <property type="entry name" value="Divalent-metal-dependent TIM barrel enzymes"/>
    <property type="match status" value="1"/>
</dbReference>
<dbReference type="EMBL" id="BARS01012131">
    <property type="protein sequence ID" value="GAF97362.1"/>
    <property type="molecule type" value="Genomic_DNA"/>
</dbReference>
<dbReference type="InterPro" id="IPR013022">
    <property type="entry name" value="Xyl_isomerase-like_TIM-brl"/>
</dbReference>